<feature type="region of interest" description="Disordered" evidence="1">
    <location>
        <begin position="1"/>
        <end position="90"/>
    </location>
</feature>
<evidence type="ECO:0000313" key="3">
    <source>
        <dbReference type="Proteomes" id="UP001153269"/>
    </source>
</evidence>
<keyword evidence="3" id="KW-1185">Reference proteome</keyword>
<gene>
    <name evidence="2" type="ORF">PLEPLA_LOCUS11019</name>
</gene>
<dbReference type="AlphaFoldDB" id="A0A9N7U322"/>
<feature type="compositionally biased region" description="Polar residues" evidence="1">
    <location>
        <begin position="67"/>
        <end position="83"/>
    </location>
</feature>
<sequence length="259" mass="28506">MAATSEEVRPCSGHELTTAVTSTREGTAQGRRGRRRESERPQRNPDTSRESTKAHVPTISAVAFTTGVKQPSAFSRQPRSTPSFAPLHQRLKGGGDAIEARDMNPRRRDKNRAFTPFHRKDPFLAPSNPGCYGLLGSMVDSRLWEPSPRRSPDISHRSFLFQGHRDREPFHPSDAAHPHQTPHPLLPLDLDSVTVALQTVWGQRAAPDPGISPACLLSSGGLCRSRPLTPADLQGLPQQVPDQRPPPPRTTLVKKQSLT</sequence>
<evidence type="ECO:0000256" key="1">
    <source>
        <dbReference type="SAM" id="MobiDB-lite"/>
    </source>
</evidence>
<name>A0A9N7U322_PLEPL</name>
<dbReference type="Proteomes" id="UP001153269">
    <property type="component" value="Unassembled WGS sequence"/>
</dbReference>
<proteinExistence type="predicted"/>
<feature type="region of interest" description="Disordered" evidence="1">
    <location>
        <begin position="226"/>
        <end position="259"/>
    </location>
</feature>
<feature type="compositionally biased region" description="Low complexity" evidence="1">
    <location>
        <begin position="178"/>
        <end position="187"/>
    </location>
</feature>
<comment type="caution">
    <text evidence="2">The sequence shown here is derived from an EMBL/GenBank/DDBJ whole genome shotgun (WGS) entry which is preliminary data.</text>
</comment>
<evidence type="ECO:0000313" key="2">
    <source>
        <dbReference type="EMBL" id="CAB1423101.1"/>
    </source>
</evidence>
<feature type="region of interest" description="Disordered" evidence="1">
    <location>
        <begin position="165"/>
        <end position="187"/>
    </location>
</feature>
<organism evidence="2 3">
    <name type="scientific">Pleuronectes platessa</name>
    <name type="common">European plaice</name>
    <dbReference type="NCBI Taxonomy" id="8262"/>
    <lineage>
        <taxon>Eukaryota</taxon>
        <taxon>Metazoa</taxon>
        <taxon>Chordata</taxon>
        <taxon>Craniata</taxon>
        <taxon>Vertebrata</taxon>
        <taxon>Euteleostomi</taxon>
        <taxon>Actinopterygii</taxon>
        <taxon>Neopterygii</taxon>
        <taxon>Teleostei</taxon>
        <taxon>Neoteleostei</taxon>
        <taxon>Acanthomorphata</taxon>
        <taxon>Carangaria</taxon>
        <taxon>Pleuronectiformes</taxon>
        <taxon>Pleuronectoidei</taxon>
        <taxon>Pleuronectidae</taxon>
        <taxon>Pleuronectes</taxon>
    </lineage>
</organism>
<accession>A0A9N7U322</accession>
<protein>
    <submittedName>
        <fullName evidence="2">Uncharacterized protein</fullName>
    </submittedName>
</protein>
<feature type="compositionally biased region" description="Basic and acidic residues" evidence="1">
    <location>
        <begin position="36"/>
        <end position="53"/>
    </location>
</feature>
<dbReference type="EMBL" id="CADEAL010000635">
    <property type="protein sequence ID" value="CAB1423101.1"/>
    <property type="molecule type" value="Genomic_DNA"/>
</dbReference>
<reference evidence="2" key="1">
    <citation type="submission" date="2020-03" db="EMBL/GenBank/DDBJ databases">
        <authorList>
            <person name="Weist P."/>
        </authorList>
    </citation>
    <scope>NUCLEOTIDE SEQUENCE</scope>
</reference>
<feature type="compositionally biased region" description="Basic and acidic residues" evidence="1">
    <location>
        <begin position="165"/>
        <end position="177"/>
    </location>
</feature>